<dbReference type="InterPro" id="IPR016032">
    <property type="entry name" value="Sig_transdc_resp-reg_C-effctor"/>
</dbReference>
<dbReference type="SUPFAM" id="SSF52172">
    <property type="entry name" value="CheY-like"/>
    <property type="match status" value="1"/>
</dbReference>
<evidence type="ECO:0000313" key="6">
    <source>
        <dbReference type="EMBL" id="MEQ5840893.1"/>
    </source>
</evidence>
<proteinExistence type="predicted"/>
<protein>
    <submittedName>
        <fullName evidence="6">Response regulator</fullName>
    </submittedName>
</protein>
<dbReference type="InterPro" id="IPR011006">
    <property type="entry name" value="CheY-like_superfamily"/>
</dbReference>
<feature type="domain" description="HTH luxR-type" evidence="4">
    <location>
        <begin position="149"/>
        <end position="214"/>
    </location>
</feature>
<dbReference type="EMBL" id="JAOALG010000001">
    <property type="protein sequence ID" value="MEQ5840893.1"/>
    <property type="molecule type" value="Genomic_DNA"/>
</dbReference>
<reference evidence="6 7" key="1">
    <citation type="journal article" date="2024" name="Chem. Sci.">
        <title>Discovery of a lagriamide polyketide by integrated genome mining, isotopic labeling, and untargeted metabolomics.</title>
        <authorList>
            <person name="Fergusson C.H."/>
            <person name="Saulog J."/>
            <person name="Paulo B.S."/>
            <person name="Wilson D.M."/>
            <person name="Liu D.Y."/>
            <person name="Morehouse N.J."/>
            <person name="Waterworth S."/>
            <person name="Barkei J."/>
            <person name="Gray C.A."/>
            <person name="Kwan J.C."/>
            <person name="Eustaquio A.S."/>
            <person name="Linington R.G."/>
        </authorList>
    </citation>
    <scope>NUCLEOTIDE SEQUENCE [LARGE SCALE GENOMIC DNA]</scope>
    <source>
        <strain evidence="6 7">RL17-338-BIF-B</strain>
    </source>
</reference>
<keyword evidence="7" id="KW-1185">Reference proteome</keyword>
<gene>
    <name evidence="6" type="ORF">N0A02_15815</name>
</gene>
<feature type="modified residue" description="4-aspartylphosphate" evidence="3">
    <location>
        <position position="56"/>
    </location>
</feature>
<dbReference type="Pfam" id="PF00072">
    <property type="entry name" value="Response_reg"/>
    <property type="match status" value="1"/>
</dbReference>
<keyword evidence="2" id="KW-0238">DNA-binding</keyword>
<dbReference type="InterPro" id="IPR058245">
    <property type="entry name" value="NreC/VraR/RcsB-like_REC"/>
</dbReference>
<dbReference type="PANTHER" id="PTHR43214:SF17">
    <property type="entry name" value="TRANSCRIPTIONAL REGULATORY PROTEIN RCSB"/>
    <property type="match status" value="1"/>
</dbReference>
<sequence length="216" mass="23222">MGNLRVIVADDHPFVLLGIRASLAAQDGIDIVGEADSPTALIDLLKTTPCDVLVTDLTMPEASGLAEDGLRLVRRVCRDWPEVRIVVLTALTNAAILRAIMSHGVTGMLNKTESMEDLVVAIRCAGYGRPYVGQPILDALATASGDPVGLGPIRRLSPREMEVVSLFAGGQSISEIAHTLRRDIRTVSRQKRNAMIKFGVSNDAGLFIYVRAYGIS</sequence>
<dbReference type="InterPro" id="IPR000792">
    <property type="entry name" value="Tscrpt_reg_LuxR_C"/>
</dbReference>
<evidence type="ECO:0000313" key="7">
    <source>
        <dbReference type="Proteomes" id="UP001469089"/>
    </source>
</evidence>
<dbReference type="PROSITE" id="PS50110">
    <property type="entry name" value="RESPONSE_REGULATORY"/>
    <property type="match status" value="1"/>
</dbReference>
<evidence type="ECO:0000259" key="5">
    <source>
        <dbReference type="PROSITE" id="PS50110"/>
    </source>
</evidence>
<accession>A0ABV1LNS2</accession>
<dbReference type="PANTHER" id="PTHR43214">
    <property type="entry name" value="TWO-COMPONENT RESPONSE REGULATOR"/>
    <property type="match status" value="1"/>
</dbReference>
<keyword evidence="1 3" id="KW-0597">Phosphoprotein</keyword>
<dbReference type="Pfam" id="PF00196">
    <property type="entry name" value="GerE"/>
    <property type="match status" value="1"/>
</dbReference>
<dbReference type="SMART" id="SM00448">
    <property type="entry name" value="REC"/>
    <property type="match status" value="1"/>
</dbReference>
<name>A0ABV1LNS2_9BURK</name>
<comment type="caution">
    <text evidence="6">The sequence shown here is derived from an EMBL/GenBank/DDBJ whole genome shotgun (WGS) entry which is preliminary data.</text>
</comment>
<dbReference type="Gene3D" id="3.40.50.2300">
    <property type="match status" value="1"/>
</dbReference>
<dbReference type="InterPro" id="IPR001789">
    <property type="entry name" value="Sig_transdc_resp-reg_receiver"/>
</dbReference>
<dbReference type="Proteomes" id="UP001469089">
    <property type="component" value="Unassembled WGS sequence"/>
</dbReference>
<evidence type="ECO:0000256" key="1">
    <source>
        <dbReference type="ARBA" id="ARBA00022553"/>
    </source>
</evidence>
<dbReference type="SMART" id="SM00421">
    <property type="entry name" value="HTH_LUXR"/>
    <property type="match status" value="1"/>
</dbReference>
<dbReference type="PROSITE" id="PS50043">
    <property type="entry name" value="HTH_LUXR_2"/>
    <property type="match status" value="1"/>
</dbReference>
<evidence type="ECO:0000256" key="3">
    <source>
        <dbReference type="PROSITE-ProRule" id="PRU00169"/>
    </source>
</evidence>
<evidence type="ECO:0000256" key="2">
    <source>
        <dbReference type="ARBA" id="ARBA00023125"/>
    </source>
</evidence>
<dbReference type="SUPFAM" id="SSF46894">
    <property type="entry name" value="C-terminal effector domain of the bipartite response regulators"/>
    <property type="match status" value="1"/>
</dbReference>
<dbReference type="RefSeq" id="WP_349542940.1">
    <property type="nucleotide sequence ID" value="NZ_JAOALG010000001.1"/>
</dbReference>
<dbReference type="CDD" id="cd17535">
    <property type="entry name" value="REC_NarL-like"/>
    <property type="match status" value="1"/>
</dbReference>
<dbReference type="CDD" id="cd06170">
    <property type="entry name" value="LuxR_C_like"/>
    <property type="match status" value="1"/>
</dbReference>
<dbReference type="PRINTS" id="PR00038">
    <property type="entry name" value="HTHLUXR"/>
</dbReference>
<dbReference type="Gene3D" id="1.10.10.10">
    <property type="entry name" value="Winged helix-like DNA-binding domain superfamily/Winged helix DNA-binding domain"/>
    <property type="match status" value="1"/>
</dbReference>
<dbReference type="InterPro" id="IPR039420">
    <property type="entry name" value="WalR-like"/>
</dbReference>
<dbReference type="InterPro" id="IPR036388">
    <property type="entry name" value="WH-like_DNA-bd_sf"/>
</dbReference>
<feature type="domain" description="Response regulatory" evidence="5">
    <location>
        <begin position="5"/>
        <end position="126"/>
    </location>
</feature>
<evidence type="ECO:0000259" key="4">
    <source>
        <dbReference type="PROSITE" id="PS50043"/>
    </source>
</evidence>
<organism evidence="6 7">
    <name type="scientific">Paraburkholderia acidicola</name>
    <dbReference type="NCBI Taxonomy" id="1912599"/>
    <lineage>
        <taxon>Bacteria</taxon>
        <taxon>Pseudomonadati</taxon>
        <taxon>Pseudomonadota</taxon>
        <taxon>Betaproteobacteria</taxon>
        <taxon>Burkholderiales</taxon>
        <taxon>Burkholderiaceae</taxon>
        <taxon>Paraburkholderia</taxon>
    </lineage>
</organism>